<sequence length="457" mass="51529">MKVLLINPPIREWAAPNCVPLGLAYLASVLREAGHEVGVLDINAFRYTKEQVEDKLQSLQYDIVGTGGIVTTAKYITWLVAAIKKYRPAAKIILGGGVSTSIPELILANTQADIACIGEGEITIVEIVNAISKNDNLGNVAGIYYKGEDGKIIKKPARKPIADLDAIPLPAYDLFPMDIYVNNPVGHINKNKWADGKQVESGVPKSTNINVTRGCPYKCIFCYHDFMGAGYRHHSPEYVLKEMRFLNEHYGVTYFIWADDESMINRRFIDDFCGLMRKEKPGFQFCFAGRVNLVDKEVLQNLKEVGCNMVGYGIESGSQKMLDLMKKNVTVEQTKNAIKLTREVFGEVGGTFVLGLPGETKETIRETVGFCKDIDFIPEAIFFATAYPGTELYDYALKKGLIQNEFEYICKLWEQGEQILVNFTHWSNEELFEIREDMIKELKAWNTKRHTKMEKIA</sequence>
<dbReference type="InterPro" id="IPR036724">
    <property type="entry name" value="Cobalamin-bd_sf"/>
</dbReference>
<dbReference type="Gene3D" id="3.40.50.280">
    <property type="entry name" value="Cobalamin-binding domain"/>
    <property type="match status" value="1"/>
</dbReference>
<protein>
    <submittedName>
        <fullName evidence="10">Methyltransferase</fullName>
    </submittedName>
</protein>
<accession>A0A833L2Q9</accession>
<feature type="domain" description="Radical SAM core" evidence="9">
    <location>
        <begin position="201"/>
        <end position="417"/>
    </location>
</feature>
<reference evidence="10 11" key="1">
    <citation type="submission" date="2019-12" db="EMBL/GenBank/DDBJ databases">
        <authorList>
            <person name="Wolfe R."/>
            <person name="Danczak R."/>
            <person name="Wilkins M."/>
        </authorList>
    </citation>
    <scope>NUCLEOTIDE SEQUENCE [LARGE SCALE GENOMIC DNA]</scope>
    <source>
        <strain evidence="10">X2_MaxBin.013</strain>
    </source>
</reference>
<dbReference type="Proteomes" id="UP000488506">
    <property type="component" value="Unassembled WGS sequence"/>
</dbReference>
<dbReference type="GO" id="GO:0032259">
    <property type="term" value="P:methylation"/>
    <property type="evidence" value="ECO:0007669"/>
    <property type="project" value="UniProtKB-KW"/>
</dbReference>
<dbReference type="CDD" id="cd01335">
    <property type="entry name" value="Radical_SAM"/>
    <property type="match status" value="1"/>
</dbReference>
<keyword evidence="7" id="KW-0411">Iron-sulfur</keyword>
<evidence type="ECO:0000259" key="8">
    <source>
        <dbReference type="PROSITE" id="PS51332"/>
    </source>
</evidence>
<dbReference type="InterPro" id="IPR007197">
    <property type="entry name" value="rSAM"/>
</dbReference>
<keyword evidence="3 10" id="KW-0808">Transferase</keyword>
<dbReference type="Pfam" id="PF02310">
    <property type="entry name" value="B12-binding"/>
    <property type="match status" value="1"/>
</dbReference>
<evidence type="ECO:0000256" key="3">
    <source>
        <dbReference type="ARBA" id="ARBA00022679"/>
    </source>
</evidence>
<dbReference type="PROSITE" id="PS51332">
    <property type="entry name" value="B12_BINDING"/>
    <property type="match status" value="1"/>
</dbReference>
<gene>
    <name evidence="10" type="ORF">FD145_102</name>
</gene>
<feature type="domain" description="B12-binding" evidence="8">
    <location>
        <begin position="1"/>
        <end position="138"/>
    </location>
</feature>
<keyword evidence="2 10" id="KW-0489">Methyltransferase</keyword>
<dbReference type="GO" id="GO:0046872">
    <property type="term" value="F:metal ion binding"/>
    <property type="evidence" value="ECO:0007669"/>
    <property type="project" value="UniProtKB-KW"/>
</dbReference>
<dbReference type="PANTHER" id="PTHR43409:SF7">
    <property type="entry name" value="BLL1977 PROTEIN"/>
    <property type="match status" value="1"/>
</dbReference>
<dbReference type="InterPro" id="IPR034466">
    <property type="entry name" value="Methyltransferase_Class_B"/>
</dbReference>
<evidence type="ECO:0000313" key="11">
    <source>
        <dbReference type="Proteomes" id="UP000488506"/>
    </source>
</evidence>
<dbReference type="InterPro" id="IPR051198">
    <property type="entry name" value="BchE-like"/>
</dbReference>
<dbReference type="InterPro" id="IPR006158">
    <property type="entry name" value="Cobalamin-bd"/>
</dbReference>
<dbReference type="GO" id="GO:0051539">
    <property type="term" value="F:4 iron, 4 sulfur cluster binding"/>
    <property type="evidence" value="ECO:0007669"/>
    <property type="project" value="UniProtKB-KW"/>
</dbReference>
<dbReference type="PANTHER" id="PTHR43409">
    <property type="entry name" value="ANAEROBIC MAGNESIUM-PROTOPORPHYRIN IX MONOMETHYL ESTER CYCLASE-RELATED"/>
    <property type="match status" value="1"/>
</dbReference>
<dbReference type="SUPFAM" id="SSF102114">
    <property type="entry name" value="Radical SAM enzymes"/>
    <property type="match status" value="1"/>
</dbReference>
<comment type="cofactor">
    <cofactor evidence="1">
        <name>[4Fe-4S] cluster</name>
        <dbReference type="ChEBI" id="CHEBI:49883"/>
    </cofactor>
</comment>
<evidence type="ECO:0000256" key="7">
    <source>
        <dbReference type="ARBA" id="ARBA00023014"/>
    </source>
</evidence>
<comment type="caution">
    <text evidence="10">The sequence shown here is derived from an EMBL/GenBank/DDBJ whole genome shotgun (WGS) entry which is preliminary data.</text>
</comment>
<dbReference type="Gene3D" id="3.80.30.20">
    <property type="entry name" value="tm_1862 like domain"/>
    <property type="match status" value="1"/>
</dbReference>
<keyword evidence="6" id="KW-0408">Iron</keyword>
<organism evidence="10 11">
    <name type="scientific">Candidatus Saganbacteria bacterium</name>
    <dbReference type="NCBI Taxonomy" id="2575572"/>
    <lineage>
        <taxon>Bacteria</taxon>
        <taxon>Bacillati</taxon>
        <taxon>Saganbacteria</taxon>
    </lineage>
</organism>
<dbReference type="InterPro" id="IPR006638">
    <property type="entry name" value="Elp3/MiaA/NifB-like_rSAM"/>
</dbReference>
<proteinExistence type="predicted"/>
<dbReference type="GO" id="GO:0031419">
    <property type="term" value="F:cobalamin binding"/>
    <property type="evidence" value="ECO:0007669"/>
    <property type="project" value="InterPro"/>
</dbReference>
<evidence type="ECO:0000256" key="1">
    <source>
        <dbReference type="ARBA" id="ARBA00001966"/>
    </source>
</evidence>
<evidence type="ECO:0000259" key="9">
    <source>
        <dbReference type="PROSITE" id="PS51918"/>
    </source>
</evidence>
<dbReference type="CDD" id="cd02068">
    <property type="entry name" value="radical_SAM_B12_BD"/>
    <property type="match status" value="1"/>
</dbReference>
<dbReference type="InterPro" id="IPR023404">
    <property type="entry name" value="rSAM_horseshoe"/>
</dbReference>
<dbReference type="EMBL" id="WPAF01000001">
    <property type="protein sequence ID" value="KAF0135276.1"/>
    <property type="molecule type" value="Genomic_DNA"/>
</dbReference>
<evidence type="ECO:0000256" key="2">
    <source>
        <dbReference type="ARBA" id="ARBA00022603"/>
    </source>
</evidence>
<evidence type="ECO:0000256" key="4">
    <source>
        <dbReference type="ARBA" id="ARBA00022691"/>
    </source>
</evidence>
<name>A0A833L2Q9_UNCSA</name>
<dbReference type="Pfam" id="PF04055">
    <property type="entry name" value="Radical_SAM"/>
    <property type="match status" value="1"/>
</dbReference>
<dbReference type="SFLD" id="SFLDG01082">
    <property type="entry name" value="B12-binding_domain_containing"/>
    <property type="match status" value="1"/>
</dbReference>
<dbReference type="SMART" id="SM00729">
    <property type="entry name" value="Elp3"/>
    <property type="match status" value="1"/>
</dbReference>
<dbReference type="SFLD" id="SFLDS00029">
    <property type="entry name" value="Radical_SAM"/>
    <property type="match status" value="1"/>
</dbReference>
<dbReference type="PROSITE" id="PS51918">
    <property type="entry name" value="RADICAL_SAM"/>
    <property type="match status" value="1"/>
</dbReference>
<dbReference type="SUPFAM" id="SSF52242">
    <property type="entry name" value="Cobalamin (vitamin B12)-binding domain"/>
    <property type="match status" value="1"/>
</dbReference>
<dbReference type="GO" id="GO:0008168">
    <property type="term" value="F:methyltransferase activity"/>
    <property type="evidence" value="ECO:0007669"/>
    <property type="project" value="UniProtKB-KW"/>
</dbReference>
<dbReference type="InterPro" id="IPR058240">
    <property type="entry name" value="rSAM_sf"/>
</dbReference>
<evidence type="ECO:0000256" key="6">
    <source>
        <dbReference type="ARBA" id="ARBA00023004"/>
    </source>
</evidence>
<evidence type="ECO:0000256" key="5">
    <source>
        <dbReference type="ARBA" id="ARBA00022723"/>
    </source>
</evidence>
<evidence type="ECO:0000313" key="10">
    <source>
        <dbReference type="EMBL" id="KAF0135276.1"/>
    </source>
</evidence>
<keyword evidence="4" id="KW-0949">S-adenosyl-L-methionine</keyword>
<dbReference type="SFLD" id="SFLDG01123">
    <property type="entry name" value="methyltransferase_(Class_B)"/>
    <property type="match status" value="1"/>
</dbReference>
<dbReference type="AlphaFoldDB" id="A0A833L2Q9"/>
<keyword evidence="5" id="KW-0479">Metal-binding</keyword>